<organism evidence="1 2">
    <name type="scientific">Pluteus cervinus</name>
    <dbReference type="NCBI Taxonomy" id="181527"/>
    <lineage>
        <taxon>Eukaryota</taxon>
        <taxon>Fungi</taxon>
        <taxon>Dikarya</taxon>
        <taxon>Basidiomycota</taxon>
        <taxon>Agaricomycotina</taxon>
        <taxon>Agaricomycetes</taxon>
        <taxon>Agaricomycetidae</taxon>
        <taxon>Agaricales</taxon>
        <taxon>Pluteineae</taxon>
        <taxon>Pluteaceae</taxon>
        <taxon>Pluteus</taxon>
    </lineage>
</organism>
<dbReference type="EMBL" id="ML209236">
    <property type="protein sequence ID" value="TFK58685.1"/>
    <property type="molecule type" value="Genomic_DNA"/>
</dbReference>
<name>A0ACD2ZZT1_9AGAR</name>
<sequence>MQKALFSAYISPQTSSCACLNAPALYRCRDCFFNLPQCEACIVIGHSSNPFHRIEKWNGKFFESTTLYSLDLVVHLGHSGSKCPHIRDTSVYKMTVVHTTGIHSLSITFCNCLPSKPRFLQLLEVKLFPATVKETETALTFPFLEDLHIHTLCSKKSVYDHHNALQRLTNPIAPHNVPDRCRESTRSLRIWQILTKARRSGQVHGIDKFLPHRRPGSLAIRCFACPEVGFNVDQLILDSALESECHKYTLFLSIDGNFRLQRVNKRQDLDDVALNDGCAYFVKNDEYQDYAKTVQPSPDNSTCAHLRAVRLQNTIKFKNAAVSGVICVQCARHGFYMPNGTADLEKGEAYARSDYVLIQALDDHQDQRWVMVSYDIWCQYWKNLNARVSTHFPEKLPLLDQIRGAVPKMHIKGHVEECQVRWSFNYLEHSGETCGEKIETSWAEQNQAASSTKQQNAGHRHDSLDDHFDFWNWGKLQTLGASLLGLLSAATYSFSCVCSLVP</sequence>
<protein>
    <submittedName>
        <fullName evidence="1">Uncharacterized protein</fullName>
    </submittedName>
</protein>
<reference evidence="1 2" key="1">
    <citation type="journal article" date="2019" name="Nat. Ecol. Evol.">
        <title>Megaphylogeny resolves global patterns of mushroom evolution.</title>
        <authorList>
            <person name="Varga T."/>
            <person name="Krizsan K."/>
            <person name="Foldi C."/>
            <person name="Dima B."/>
            <person name="Sanchez-Garcia M."/>
            <person name="Sanchez-Ramirez S."/>
            <person name="Szollosi G.J."/>
            <person name="Szarkandi J.G."/>
            <person name="Papp V."/>
            <person name="Albert L."/>
            <person name="Andreopoulos W."/>
            <person name="Angelini C."/>
            <person name="Antonin V."/>
            <person name="Barry K.W."/>
            <person name="Bougher N.L."/>
            <person name="Buchanan P."/>
            <person name="Buyck B."/>
            <person name="Bense V."/>
            <person name="Catcheside P."/>
            <person name="Chovatia M."/>
            <person name="Cooper J."/>
            <person name="Damon W."/>
            <person name="Desjardin D."/>
            <person name="Finy P."/>
            <person name="Geml J."/>
            <person name="Haridas S."/>
            <person name="Hughes K."/>
            <person name="Justo A."/>
            <person name="Karasinski D."/>
            <person name="Kautmanova I."/>
            <person name="Kiss B."/>
            <person name="Kocsube S."/>
            <person name="Kotiranta H."/>
            <person name="LaButti K.M."/>
            <person name="Lechner B.E."/>
            <person name="Liimatainen K."/>
            <person name="Lipzen A."/>
            <person name="Lukacs Z."/>
            <person name="Mihaltcheva S."/>
            <person name="Morgado L.N."/>
            <person name="Niskanen T."/>
            <person name="Noordeloos M.E."/>
            <person name="Ohm R.A."/>
            <person name="Ortiz-Santana B."/>
            <person name="Ovrebo C."/>
            <person name="Racz N."/>
            <person name="Riley R."/>
            <person name="Savchenko A."/>
            <person name="Shiryaev A."/>
            <person name="Soop K."/>
            <person name="Spirin V."/>
            <person name="Szebenyi C."/>
            <person name="Tomsovsky M."/>
            <person name="Tulloss R.E."/>
            <person name="Uehling J."/>
            <person name="Grigoriev I.V."/>
            <person name="Vagvolgyi C."/>
            <person name="Papp T."/>
            <person name="Martin F.M."/>
            <person name="Miettinen O."/>
            <person name="Hibbett D.S."/>
            <person name="Nagy L.G."/>
        </authorList>
    </citation>
    <scope>NUCLEOTIDE SEQUENCE [LARGE SCALE GENOMIC DNA]</scope>
    <source>
        <strain evidence="1 2">NL-1719</strain>
    </source>
</reference>
<accession>A0ACD2ZZT1</accession>
<gene>
    <name evidence="1" type="ORF">BDN72DRAFT_781756</name>
</gene>
<keyword evidence="2" id="KW-1185">Reference proteome</keyword>
<evidence type="ECO:0000313" key="2">
    <source>
        <dbReference type="Proteomes" id="UP000308600"/>
    </source>
</evidence>
<dbReference type="Proteomes" id="UP000308600">
    <property type="component" value="Unassembled WGS sequence"/>
</dbReference>
<evidence type="ECO:0000313" key="1">
    <source>
        <dbReference type="EMBL" id="TFK58685.1"/>
    </source>
</evidence>
<proteinExistence type="predicted"/>